<evidence type="ECO:0000313" key="2">
    <source>
        <dbReference type="Proteomes" id="UP000015106"/>
    </source>
</evidence>
<reference evidence="1" key="3">
    <citation type="submission" date="2022-06" db="UniProtKB">
        <authorList>
            <consortium name="EnsemblPlants"/>
        </authorList>
    </citation>
    <scope>IDENTIFICATION</scope>
</reference>
<dbReference type="AlphaFoldDB" id="A0A8R7JZ83"/>
<dbReference type="Proteomes" id="UP000015106">
    <property type="component" value="Chromosome 1"/>
</dbReference>
<organism evidence="1 2">
    <name type="scientific">Triticum urartu</name>
    <name type="common">Red wild einkorn</name>
    <name type="synonym">Crithodium urartu</name>
    <dbReference type="NCBI Taxonomy" id="4572"/>
    <lineage>
        <taxon>Eukaryota</taxon>
        <taxon>Viridiplantae</taxon>
        <taxon>Streptophyta</taxon>
        <taxon>Embryophyta</taxon>
        <taxon>Tracheophyta</taxon>
        <taxon>Spermatophyta</taxon>
        <taxon>Magnoliopsida</taxon>
        <taxon>Liliopsida</taxon>
        <taxon>Poales</taxon>
        <taxon>Poaceae</taxon>
        <taxon>BOP clade</taxon>
        <taxon>Pooideae</taxon>
        <taxon>Triticodae</taxon>
        <taxon>Triticeae</taxon>
        <taxon>Triticinae</taxon>
        <taxon>Triticum</taxon>
    </lineage>
</organism>
<keyword evidence="2" id="KW-1185">Reference proteome</keyword>
<reference evidence="1" key="2">
    <citation type="submission" date="2018-03" db="EMBL/GenBank/DDBJ databases">
        <title>The Triticum urartu genome reveals the dynamic nature of wheat genome evolution.</title>
        <authorList>
            <person name="Ling H."/>
            <person name="Ma B."/>
            <person name="Shi X."/>
            <person name="Liu H."/>
            <person name="Dong L."/>
            <person name="Sun H."/>
            <person name="Cao Y."/>
            <person name="Gao Q."/>
            <person name="Zheng S."/>
            <person name="Li Y."/>
            <person name="Yu Y."/>
            <person name="Du H."/>
            <person name="Qi M."/>
            <person name="Li Y."/>
            <person name="Yu H."/>
            <person name="Cui Y."/>
            <person name="Wang N."/>
            <person name="Chen C."/>
            <person name="Wu H."/>
            <person name="Zhao Y."/>
            <person name="Zhang J."/>
            <person name="Li Y."/>
            <person name="Zhou W."/>
            <person name="Zhang B."/>
            <person name="Hu W."/>
            <person name="Eijk M."/>
            <person name="Tang J."/>
            <person name="Witsenboer H."/>
            <person name="Zhao S."/>
            <person name="Li Z."/>
            <person name="Zhang A."/>
            <person name="Wang D."/>
            <person name="Liang C."/>
        </authorList>
    </citation>
    <scope>NUCLEOTIDE SEQUENCE [LARGE SCALE GENOMIC DNA]</scope>
    <source>
        <strain evidence="1">cv. G1812</strain>
    </source>
</reference>
<accession>A0A8R7JZ83</accession>
<proteinExistence type="predicted"/>
<sequence length="29" mass="2967">MAATCHVLEPAGGERNDQFLVAVVGVVAL</sequence>
<name>A0A8R7JZ83_TRIUA</name>
<dbReference type="EnsemblPlants" id="TuG1812G0100001833.01.T01">
    <property type="protein sequence ID" value="TuG1812G0100001833.01.T01.cds345977"/>
    <property type="gene ID" value="TuG1812G0100001833.01"/>
</dbReference>
<protein>
    <submittedName>
        <fullName evidence="1">Uncharacterized protein</fullName>
    </submittedName>
</protein>
<evidence type="ECO:0000313" key="1">
    <source>
        <dbReference type="EnsemblPlants" id="TuG1812G0100001833.01.T01.cds345977"/>
    </source>
</evidence>
<dbReference type="Gramene" id="TuG1812G0100001833.01.T01">
    <property type="protein sequence ID" value="TuG1812G0100001833.01.T01.cds345977"/>
    <property type="gene ID" value="TuG1812G0100001833.01"/>
</dbReference>
<reference evidence="2" key="1">
    <citation type="journal article" date="2013" name="Nature">
        <title>Draft genome of the wheat A-genome progenitor Triticum urartu.</title>
        <authorList>
            <person name="Ling H.Q."/>
            <person name="Zhao S."/>
            <person name="Liu D."/>
            <person name="Wang J."/>
            <person name="Sun H."/>
            <person name="Zhang C."/>
            <person name="Fan H."/>
            <person name="Li D."/>
            <person name="Dong L."/>
            <person name="Tao Y."/>
            <person name="Gao C."/>
            <person name="Wu H."/>
            <person name="Li Y."/>
            <person name="Cui Y."/>
            <person name="Guo X."/>
            <person name="Zheng S."/>
            <person name="Wang B."/>
            <person name="Yu K."/>
            <person name="Liang Q."/>
            <person name="Yang W."/>
            <person name="Lou X."/>
            <person name="Chen J."/>
            <person name="Feng M."/>
            <person name="Jian J."/>
            <person name="Zhang X."/>
            <person name="Luo G."/>
            <person name="Jiang Y."/>
            <person name="Liu J."/>
            <person name="Wang Z."/>
            <person name="Sha Y."/>
            <person name="Zhang B."/>
            <person name="Wu H."/>
            <person name="Tang D."/>
            <person name="Shen Q."/>
            <person name="Xue P."/>
            <person name="Zou S."/>
            <person name="Wang X."/>
            <person name="Liu X."/>
            <person name="Wang F."/>
            <person name="Yang Y."/>
            <person name="An X."/>
            <person name="Dong Z."/>
            <person name="Zhang K."/>
            <person name="Zhang X."/>
            <person name="Luo M.C."/>
            <person name="Dvorak J."/>
            <person name="Tong Y."/>
            <person name="Wang J."/>
            <person name="Yang H."/>
            <person name="Li Z."/>
            <person name="Wang D."/>
            <person name="Zhang A."/>
            <person name="Wang J."/>
        </authorList>
    </citation>
    <scope>NUCLEOTIDE SEQUENCE</scope>
    <source>
        <strain evidence="2">cv. G1812</strain>
    </source>
</reference>